<gene>
    <name evidence="2" type="ORF">JOF43_003780</name>
</gene>
<comment type="caution">
    <text evidence="2">The sequence shown here is derived from an EMBL/GenBank/DDBJ whole genome shotgun (WGS) entry which is preliminary data.</text>
</comment>
<organism evidence="2 3">
    <name type="scientific">Brachybacterium sacelli</name>
    <dbReference type="NCBI Taxonomy" id="173364"/>
    <lineage>
        <taxon>Bacteria</taxon>
        <taxon>Bacillati</taxon>
        <taxon>Actinomycetota</taxon>
        <taxon>Actinomycetes</taxon>
        <taxon>Micrococcales</taxon>
        <taxon>Dermabacteraceae</taxon>
        <taxon>Brachybacterium</taxon>
    </lineage>
</organism>
<dbReference type="Gene3D" id="3.60.21.10">
    <property type="match status" value="1"/>
</dbReference>
<dbReference type="Proteomes" id="UP001519290">
    <property type="component" value="Unassembled WGS sequence"/>
</dbReference>
<evidence type="ECO:0000259" key="1">
    <source>
        <dbReference type="Pfam" id="PF00149"/>
    </source>
</evidence>
<sequence length="216" mass="23833">MPAVHFTSDTHFLQRLMARERGYAPGAGSTRDVTGEQVVAHDEAIIAIWNRHVQPEDIVWHLGDLALVAPRRLAGIVPRLNGRIRLVLGNHDRAHPLFGEKSIGALRETLGLGIEWAGTFATVKIAPTKELARRNGPVPHRVALSHFPYTADRTDDPRETQWRLRDEGAVLLHGHTHAASATGAPRQIHVGWDAWRRPVAAHELSHIIEADVAIGS</sequence>
<keyword evidence="3" id="KW-1185">Reference proteome</keyword>
<reference evidence="2 3" key="1">
    <citation type="submission" date="2021-03" db="EMBL/GenBank/DDBJ databases">
        <title>Sequencing the genomes of 1000 actinobacteria strains.</title>
        <authorList>
            <person name="Klenk H.-P."/>
        </authorList>
    </citation>
    <scope>NUCLEOTIDE SEQUENCE [LARGE SCALE GENOMIC DNA]</scope>
    <source>
        <strain evidence="2 3">DSM 14566</strain>
    </source>
</reference>
<protein>
    <submittedName>
        <fullName evidence="2">Calcineurin-like phosphoesterase family protein</fullName>
    </submittedName>
</protein>
<dbReference type="SUPFAM" id="SSF56300">
    <property type="entry name" value="Metallo-dependent phosphatases"/>
    <property type="match status" value="1"/>
</dbReference>
<dbReference type="Pfam" id="PF00149">
    <property type="entry name" value="Metallophos"/>
    <property type="match status" value="1"/>
</dbReference>
<dbReference type="InterPro" id="IPR029052">
    <property type="entry name" value="Metallo-depent_PP-like"/>
</dbReference>
<dbReference type="EMBL" id="JAGIOD010000002">
    <property type="protein sequence ID" value="MBP2383791.1"/>
    <property type="molecule type" value="Genomic_DNA"/>
</dbReference>
<evidence type="ECO:0000313" key="2">
    <source>
        <dbReference type="EMBL" id="MBP2383791.1"/>
    </source>
</evidence>
<proteinExistence type="predicted"/>
<name>A0ABS4X5Z7_9MICO</name>
<feature type="domain" description="Calcineurin-like phosphoesterase" evidence="1">
    <location>
        <begin position="5"/>
        <end position="178"/>
    </location>
</feature>
<dbReference type="InterPro" id="IPR004843">
    <property type="entry name" value="Calcineurin-like_PHP"/>
</dbReference>
<evidence type="ECO:0000313" key="3">
    <source>
        <dbReference type="Proteomes" id="UP001519290"/>
    </source>
</evidence>
<accession>A0ABS4X5Z7</accession>
<dbReference type="RefSeq" id="WP_209904626.1">
    <property type="nucleotide sequence ID" value="NZ_BAAAJW010000031.1"/>
</dbReference>